<keyword evidence="2" id="KW-1185">Reference proteome</keyword>
<organism evidence="1 2">
    <name type="scientific">Phlebia brevispora</name>
    <dbReference type="NCBI Taxonomy" id="194682"/>
    <lineage>
        <taxon>Eukaryota</taxon>
        <taxon>Fungi</taxon>
        <taxon>Dikarya</taxon>
        <taxon>Basidiomycota</taxon>
        <taxon>Agaricomycotina</taxon>
        <taxon>Agaricomycetes</taxon>
        <taxon>Polyporales</taxon>
        <taxon>Meruliaceae</taxon>
        <taxon>Phlebia</taxon>
    </lineage>
</organism>
<evidence type="ECO:0000313" key="2">
    <source>
        <dbReference type="Proteomes" id="UP001148662"/>
    </source>
</evidence>
<sequence length="358" mass="41535">MNGSSNARPSFRKPPASLTNLLDIERRWVEKQPFLESKGYMLRDRLRPGWKPSWETTGKSTLDSEDAIVLPARPHLVDAVRMSDKTLVYIKRVGTNDQESRIAMMLSAPKLRKDKRNHCVPIWDMFEDDVDSAISYIVMPFLKLMDEPPFYSVGEVIDFVDQILEGLRFLHEQGVAHRDCSRKNLMMDASAMYPNGFHPVKQRFMPDAVTPVWPRSRSAAGVTYYYVDFGISVYIPPDQQSKLATGNLGRDRDPPELWTGEPYDPFKLDIFIIGNVFRKEFHEKFSNVDFLFPLIDQMTQHRPQDRPDAATAFRQWELIRGKMSSFGRSWRLQPRNEGIPDKVALDIVSFARWIFWLN</sequence>
<protein>
    <submittedName>
        <fullName evidence="1">Uncharacterized protein</fullName>
    </submittedName>
</protein>
<reference evidence="1" key="1">
    <citation type="submission" date="2022-07" db="EMBL/GenBank/DDBJ databases">
        <title>Genome Sequence of Phlebia brevispora.</title>
        <authorList>
            <person name="Buettner E."/>
        </authorList>
    </citation>
    <scope>NUCLEOTIDE SEQUENCE</scope>
    <source>
        <strain evidence="1">MPL23</strain>
    </source>
</reference>
<proteinExistence type="predicted"/>
<accession>A0ACC1T6E0</accession>
<evidence type="ECO:0000313" key="1">
    <source>
        <dbReference type="EMBL" id="KAJ3554130.1"/>
    </source>
</evidence>
<gene>
    <name evidence="1" type="ORF">NM688_g3268</name>
</gene>
<dbReference type="EMBL" id="JANHOG010000461">
    <property type="protein sequence ID" value="KAJ3554130.1"/>
    <property type="molecule type" value="Genomic_DNA"/>
</dbReference>
<name>A0ACC1T6E0_9APHY</name>
<dbReference type="Proteomes" id="UP001148662">
    <property type="component" value="Unassembled WGS sequence"/>
</dbReference>
<comment type="caution">
    <text evidence="1">The sequence shown here is derived from an EMBL/GenBank/DDBJ whole genome shotgun (WGS) entry which is preliminary data.</text>
</comment>